<comment type="caution">
    <text evidence="2">The sequence shown here is derived from an EMBL/GenBank/DDBJ whole genome shotgun (WGS) entry which is preliminary data.</text>
</comment>
<protein>
    <submittedName>
        <fullName evidence="2">Copper transporter</fullName>
    </submittedName>
</protein>
<organism evidence="2 3">
    <name type="scientific">Cellulomonas hominis</name>
    <dbReference type="NCBI Taxonomy" id="156981"/>
    <lineage>
        <taxon>Bacteria</taxon>
        <taxon>Bacillati</taxon>
        <taxon>Actinomycetota</taxon>
        <taxon>Actinomycetes</taxon>
        <taxon>Micrococcales</taxon>
        <taxon>Cellulomonadaceae</taxon>
        <taxon>Cellulomonas</taxon>
    </lineage>
</organism>
<sequence>MIDFRYHLVSLISVFLALAVGIALGAGPLEETIGNTLTGQVDQLRSERDQLRTDLDDAGSDLAASDAFVEAAGAELVAGTLAQRRVAVVGLGTVDGDARSAIEAQLTAAGATVSADVTLNEAWSSTDLRSFRQALVGNISSYLDPQPADDATADTSLSEALVQGLTGADPANPDALSADAATLLEFMTTGDSPLVTVEGEITQPADAVVLVAPTVAPDAVATDATPDADEAAAVLQSQIALALVAQTRSEGAVVVDGPVTDGTLVATILGDDSAAEEITTVSDGDTAAGQVSVPLALNARIGGTNGHYGRGGDLTTIPTATTLTPPDRTPVATGDAGAGDAAGDVTGDAGDGAGAGDEGAQG</sequence>
<dbReference type="Proteomes" id="UP000308121">
    <property type="component" value="Unassembled WGS sequence"/>
</dbReference>
<dbReference type="GO" id="GO:0055070">
    <property type="term" value="P:copper ion homeostasis"/>
    <property type="evidence" value="ECO:0007669"/>
    <property type="project" value="InterPro"/>
</dbReference>
<proteinExistence type="predicted"/>
<dbReference type="InterPro" id="IPR021522">
    <property type="entry name" value="MctB"/>
</dbReference>
<dbReference type="RefSeq" id="WP_154730488.1">
    <property type="nucleotide sequence ID" value="NZ_SZYE01000152.1"/>
</dbReference>
<feature type="compositionally biased region" description="Low complexity" evidence="1">
    <location>
        <begin position="320"/>
        <end position="348"/>
    </location>
</feature>
<name>A0A7Z8JXI0_9CELL</name>
<dbReference type="OrthoDB" id="4350157at2"/>
<evidence type="ECO:0000313" key="2">
    <source>
        <dbReference type="EMBL" id="TKR22690.1"/>
    </source>
</evidence>
<evidence type="ECO:0000313" key="3">
    <source>
        <dbReference type="Proteomes" id="UP000308121"/>
    </source>
</evidence>
<dbReference type="EMBL" id="SZYE01000152">
    <property type="protein sequence ID" value="TKR22690.1"/>
    <property type="molecule type" value="Genomic_DNA"/>
</dbReference>
<dbReference type="GO" id="GO:0016020">
    <property type="term" value="C:membrane"/>
    <property type="evidence" value="ECO:0007669"/>
    <property type="project" value="InterPro"/>
</dbReference>
<dbReference type="AlphaFoldDB" id="A0A7Z8JXI0"/>
<accession>A0A7Z8JXI0</accession>
<gene>
    <name evidence="2" type="ORF">FA014_15145</name>
</gene>
<reference evidence="2 3" key="1">
    <citation type="submission" date="2019-05" db="EMBL/GenBank/DDBJ databases">
        <title>Genome sequence of Cellulomonas hominis strain CS1.</title>
        <authorList>
            <person name="Belmont J."/>
            <person name="Maclea K.S."/>
        </authorList>
    </citation>
    <scope>NUCLEOTIDE SEQUENCE [LARGE SCALE GENOMIC DNA]</scope>
    <source>
        <strain evidence="2 3">CS1</strain>
    </source>
</reference>
<feature type="compositionally biased region" description="Gly residues" evidence="1">
    <location>
        <begin position="349"/>
        <end position="362"/>
    </location>
</feature>
<evidence type="ECO:0000256" key="1">
    <source>
        <dbReference type="SAM" id="MobiDB-lite"/>
    </source>
</evidence>
<feature type="region of interest" description="Disordered" evidence="1">
    <location>
        <begin position="320"/>
        <end position="362"/>
    </location>
</feature>
<dbReference type="Pfam" id="PF11382">
    <property type="entry name" value="MctB"/>
    <property type="match status" value="1"/>
</dbReference>